<keyword evidence="4" id="KW-0808">Transferase</keyword>
<dbReference type="Proteomes" id="UP000315003">
    <property type="component" value="Chromosome"/>
</dbReference>
<evidence type="ECO:0000256" key="3">
    <source>
        <dbReference type="ARBA" id="ARBA00022676"/>
    </source>
</evidence>
<evidence type="ECO:0000256" key="2">
    <source>
        <dbReference type="ARBA" id="ARBA00022475"/>
    </source>
</evidence>
<evidence type="ECO:0000256" key="5">
    <source>
        <dbReference type="ARBA" id="ARBA00022692"/>
    </source>
</evidence>
<keyword evidence="6 8" id="KW-1133">Transmembrane helix</keyword>
<evidence type="ECO:0008006" key="11">
    <source>
        <dbReference type="Google" id="ProtNLM"/>
    </source>
</evidence>
<protein>
    <recommendedName>
        <fullName evidence="11">Glycosyltransferase RgtA/B/C/D-like domain-containing protein</fullName>
    </recommendedName>
</protein>
<accession>A0A517SQI3</accession>
<feature type="transmembrane region" description="Helical" evidence="8">
    <location>
        <begin position="114"/>
        <end position="131"/>
    </location>
</feature>
<dbReference type="InterPro" id="IPR050297">
    <property type="entry name" value="LipidA_mod_glycosyltrf_83"/>
</dbReference>
<dbReference type="PANTHER" id="PTHR33908:SF11">
    <property type="entry name" value="MEMBRANE PROTEIN"/>
    <property type="match status" value="1"/>
</dbReference>
<evidence type="ECO:0000313" key="9">
    <source>
        <dbReference type="EMBL" id="QDT58381.1"/>
    </source>
</evidence>
<feature type="transmembrane region" description="Helical" evidence="8">
    <location>
        <begin position="354"/>
        <end position="371"/>
    </location>
</feature>
<dbReference type="AlphaFoldDB" id="A0A517SQI3"/>
<feature type="transmembrane region" description="Helical" evidence="8">
    <location>
        <begin position="313"/>
        <end position="342"/>
    </location>
</feature>
<evidence type="ECO:0000313" key="10">
    <source>
        <dbReference type="Proteomes" id="UP000315003"/>
    </source>
</evidence>
<keyword evidence="10" id="KW-1185">Reference proteome</keyword>
<keyword evidence="5 8" id="KW-0812">Transmembrane</keyword>
<keyword evidence="3" id="KW-0328">Glycosyltransferase</keyword>
<feature type="transmembrane region" description="Helical" evidence="8">
    <location>
        <begin position="279"/>
        <end position="301"/>
    </location>
</feature>
<keyword evidence="2" id="KW-1003">Cell membrane</keyword>
<evidence type="ECO:0000256" key="6">
    <source>
        <dbReference type="ARBA" id="ARBA00022989"/>
    </source>
</evidence>
<evidence type="ECO:0000256" key="8">
    <source>
        <dbReference type="SAM" id="Phobius"/>
    </source>
</evidence>
<reference evidence="9 10" key="1">
    <citation type="submission" date="2019-02" db="EMBL/GenBank/DDBJ databases">
        <title>Deep-cultivation of Planctomycetes and their phenomic and genomic characterization uncovers novel biology.</title>
        <authorList>
            <person name="Wiegand S."/>
            <person name="Jogler M."/>
            <person name="Boedeker C."/>
            <person name="Pinto D."/>
            <person name="Vollmers J."/>
            <person name="Rivas-Marin E."/>
            <person name="Kohn T."/>
            <person name="Peeters S.H."/>
            <person name="Heuer A."/>
            <person name="Rast P."/>
            <person name="Oberbeckmann S."/>
            <person name="Bunk B."/>
            <person name="Jeske O."/>
            <person name="Meyerdierks A."/>
            <person name="Storesund J.E."/>
            <person name="Kallscheuer N."/>
            <person name="Luecker S."/>
            <person name="Lage O.M."/>
            <person name="Pohl T."/>
            <person name="Merkel B.J."/>
            <person name="Hornburger P."/>
            <person name="Mueller R.-W."/>
            <person name="Bruemmer F."/>
            <person name="Labrenz M."/>
            <person name="Spormann A.M."/>
            <person name="Op den Camp H."/>
            <person name="Overmann J."/>
            <person name="Amann R."/>
            <person name="Jetten M.S.M."/>
            <person name="Mascher T."/>
            <person name="Medema M.H."/>
            <person name="Devos D.P."/>
            <person name="Kaster A.-K."/>
            <person name="Ovreas L."/>
            <person name="Rohde M."/>
            <person name="Galperin M.Y."/>
            <person name="Jogler C."/>
        </authorList>
    </citation>
    <scope>NUCLEOTIDE SEQUENCE [LARGE SCALE GENOMIC DNA]</scope>
    <source>
        <strain evidence="9 10">SV_7m_r</strain>
    </source>
</reference>
<dbReference type="PANTHER" id="PTHR33908">
    <property type="entry name" value="MANNOSYLTRANSFERASE YKCB-RELATED"/>
    <property type="match status" value="1"/>
</dbReference>
<evidence type="ECO:0000256" key="7">
    <source>
        <dbReference type="ARBA" id="ARBA00023136"/>
    </source>
</evidence>
<sequence>MTLCFRWASCGESLWVDELHSAWVAVGPLSEVTARAAIGNQQPSYFLGLWAWLHVFGESEIALRLSSVLASVLTSVLLAISVARTTRSFATGLLAGSFLAIDKDAIFFGCELRPYAWVMLCAAVALLCWSSGLQCRCRAARQWWWFGLVSSVCAAVLLHPTSLPVMGPFFILSLISGRLAATHPASEAQATAASRLPLICALAVLVASVVCFGGATMQQAWSHRQRWSGFASADSWSQWLQAWHWQSMVVTPAVISLLVGAIGWRLGARSSAHRVSWQTLLVSLLPLVSAAIGITAILIAAKDYGVPLWQKRYFVAAFPLIIWTTAALFGWAIKLIATVAVFDPHQAKRSAWRLGLLSAVLVGGLCGKTLVDQGLMAQIRQGYWPQQRRGEPWRQAVSIIDEHAPPAQPGSGSVIWIDGGLIESQFMREPQSQNSSMPQALEQYLKLPVTGIYRVQEPIEVFNVYEHESWLKSRWNRQESPPKRIWLLARCSVDGVQQYVDKLKRLALSQTPREMLSTWHQDKRVILVELTFQ</sequence>
<feature type="transmembrane region" description="Helical" evidence="8">
    <location>
        <begin position="196"/>
        <end position="217"/>
    </location>
</feature>
<organism evidence="9 10">
    <name type="scientific">Stieleria bergensis</name>
    <dbReference type="NCBI Taxonomy" id="2528025"/>
    <lineage>
        <taxon>Bacteria</taxon>
        <taxon>Pseudomonadati</taxon>
        <taxon>Planctomycetota</taxon>
        <taxon>Planctomycetia</taxon>
        <taxon>Pirellulales</taxon>
        <taxon>Pirellulaceae</taxon>
        <taxon>Stieleria</taxon>
    </lineage>
</organism>
<keyword evidence="7 8" id="KW-0472">Membrane</keyword>
<dbReference type="GO" id="GO:0009103">
    <property type="term" value="P:lipopolysaccharide biosynthetic process"/>
    <property type="evidence" value="ECO:0007669"/>
    <property type="project" value="UniProtKB-ARBA"/>
</dbReference>
<feature type="transmembrane region" description="Helical" evidence="8">
    <location>
        <begin position="61"/>
        <end position="82"/>
    </location>
</feature>
<evidence type="ECO:0000256" key="4">
    <source>
        <dbReference type="ARBA" id="ARBA00022679"/>
    </source>
</evidence>
<comment type="subcellular location">
    <subcellularLocation>
        <location evidence="1">Cell membrane</location>
        <topology evidence="1">Multi-pass membrane protein</topology>
    </subcellularLocation>
</comment>
<name>A0A517SQI3_9BACT</name>
<proteinExistence type="predicted"/>
<dbReference type="GO" id="GO:0016763">
    <property type="term" value="F:pentosyltransferase activity"/>
    <property type="evidence" value="ECO:0007669"/>
    <property type="project" value="TreeGrafter"/>
</dbReference>
<evidence type="ECO:0000256" key="1">
    <source>
        <dbReference type="ARBA" id="ARBA00004651"/>
    </source>
</evidence>
<dbReference type="EMBL" id="CP036272">
    <property type="protein sequence ID" value="QDT58381.1"/>
    <property type="molecule type" value="Genomic_DNA"/>
</dbReference>
<gene>
    <name evidence="9" type="ORF">SV7mr_08720</name>
</gene>
<dbReference type="GO" id="GO:0005886">
    <property type="term" value="C:plasma membrane"/>
    <property type="evidence" value="ECO:0007669"/>
    <property type="project" value="UniProtKB-SubCell"/>
</dbReference>
<feature type="transmembrane region" description="Helical" evidence="8">
    <location>
        <begin position="245"/>
        <end position="267"/>
    </location>
</feature>